<evidence type="ECO:0000259" key="1">
    <source>
        <dbReference type="Pfam" id="PF12937"/>
    </source>
</evidence>
<reference evidence="3" key="1">
    <citation type="journal article" date="2014" name="Proc. Natl. Acad. Sci. U.S.A.">
        <title>Extensive sampling of basidiomycete genomes demonstrates inadequacy of the white-rot/brown-rot paradigm for wood decay fungi.</title>
        <authorList>
            <person name="Riley R."/>
            <person name="Salamov A.A."/>
            <person name="Brown D.W."/>
            <person name="Nagy L.G."/>
            <person name="Floudas D."/>
            <person name="Held B.W."/>
            <person name="Levasseur A."/>
            <person name="Lombard V."/>
            <person name="Morin E."/>
            <person name="Otillar R."/>
            <person name="Lindquist E.A."/>
            <person name="Sun H."/>
            <person name="LaButti K.M."/>
            <person name="Schmutz J."/>
            <person name="Jabbour D."/>
            <person name="Luo H."/>
            <person name="Baker S.E."/>
            <person name="Pisabarro A.G."/>
            <person name="Walton J.D."/>
            <person name="Blanchette R.A."/>
            <person name="Henrissat B."/>
            <person name="Martin F."/>
            <person name="Cullen D."/>
            <person name="Hibbett D.S."/>
            <person name="Grigoriev I.V."/>
        </authorList>
    </citation>
    <scope>NUCLEOTIDE SEQUENCE [LARGE SCALE GENOMIC DNA]</scope>
    <source>
        <strain evidence="3">MUCL 33604</strain>
    </source>
</reference>
<evidence type="ECO:0000313" key="3">
    <source>
        <dbReference type="Proteomes" id="UP000027265"/>
    </source>
</evidence>
<keyword evidence="3" id="KW-1185">Reference proteome</keyword>
<evidence type="ECO:0000313" key="2">
    <source>
        <dbReference type="EMBL" id="KDQ55678.1"/>
    </source>
</evidence>
<dbReference type="SUPFAM" id="SSF81383">
    <property type="entry name" value="F-box domain"/>
    <property type="match status" value="1"/>
</dbReference>
<dbReference type="InterPro" id="IPR036047">
    <property type="entry name" value="F-box-like_dom_sf"/>
</dbReference>
<proteinExistence type="predicted"/>
<dbReference type="OrthoDB" id="2973282at2759"/>
<gene>
    <name evidence="2" type="ORF">JAAARDRAFT_59661</name>
</gene>
<organism evidence="2 3">
    <name type="scientific">Jaapia argillacea MUCL 33604</name>
    <dbReference type="NCBI Taxonomy" id="933084"/>
    <lineage>
        <taxon>Eukaryota</taxon>
        <taxon>Fungi</taxon>
        <taxon>Dikarya</taxon>
        <taxon>Basidiomycota</taxon>
        <taxon>Agaricomycotina</taxon>
        <taxon>Agaricomycetes</taxon>
        <taxon>Agaricomycetidae</taxon>
        <taxon>Jaapiales</taxon>
        <taxon>Jaapiaceae</taxon>
        <taxon>Jaapia</taxon>
    </lineage>
</organism>
<dbReference type="HOGENOM" id="CLU_514881_0_0_1"/>
<dbReference type="Proteomes" id="UP000027265">
    <property type="component" value="Unassembled WGS sequence"/>
</dbReference>
<dbReference type="InParanoid" id="A0A067PLA7"/>
<protein>
    <recommendedName>
        <fullName evidence="1">F-box domain-containing protein</fullName>
    </recommendedName>
</protein>
<dbReference type="InterPro" id="IPR001810">
    <property type="entry name" value="F-box_dom"/>
</dbReference>
<dbReference type="EMBL" id="KL197724">
    <property type="protein sequence ID" value="KDQ55678.1"/>
    <property type="molecule type" value="Genomic_DNA"/>
</dbReference>
<feature type="domain" description="F-box" evidence="1">
    <location>
        <begin position="16"/>
        <end position="67"/>
    </location>
</feature>
<sequence length="534" mass="59229">MTSTPDVHLPLDLSTNLPDEILSTIFHHLIELPPYTAERSLPPILLVCHRWNAIAISTPDLWTTITITSGSSPRIRDLFPRSKDVDVDVIIGDDLDSDEDISGVTELIPRHLHRIRNLCLVATPPHLVPRILDHLITSAPRLELLAILYPDLLTNAQRSIIPPSFLSEGTPRIKHLLLESFSLPWTSPLFHNLTTLSIVLENAKVAPTSDLFLSVLENCPSLEQFLLNGAGPILPLDSQPGTKSPRRVHLPNLQFLTLHLSTLNQTIYTLSHMFAPSTSVTTIIAEAPDGWDVKTHFTSFINEICVALETSSSQVDWISFSPTDYEETHLYLTIIFLFSTDARLDLRITNASPTELFKGFTEVQRGVCGLPSRLIVQMSGGKGTLGVEDWRLVLGGWEGLEMLILLDGDEECLVTALGTDKNPDDASGEEKEGVICPGLEFLGLNRSRPADDPIPILPPTIVSSLVKCLTYRESKGYRLEKLSFQNVCVGKGDQEILEELVEGLAMANELVMTEKTRFGQYPLVVQEALRSYTR</sequence>
<name>A0A067PLA7_9AGAM</name>
<dbReference type="Gene3D" id="1.20.1280.50">
    <property type="match status" value="1"/>
</dbReference>
<accession>A0A067PLA7</accession>
<dbReference type="AlphaFoldDB" id="A0A067PLA7"/>
<dbReference type="Pfam" id="PF12937">
    <property type="entry name" value="F-box-like"/>
    <property type="match status" value="1"/>
</dbReference>